<dbReference type="SUPFAM" id="SSF53167">
    <property type="entry name" value="Purine and uridine phosphorylases"/>
    <property type="match status" value="1"/>
</dbReference>
<name>B3PJG7_CELJU</name>
<feature type="domain" description="Nucleoside phosphorylase" evidence="4">
    <location>
        <begin position="101"/>
        <end position="254"/>
    </location>
</feature>
<dbReference type="GO" id="GO:0009116">
    <property type="term" value="P:nucleoside metabolic process"/>
    <property type="evidence" value="ECO:0007669"/>
    <property type="project" value="InterPro"/>
</dbReference>
<evidence type="ECO:0000313" key="6">
    <source>
        <dbReference type="Proteomes" id="UP000001036"/>
    </source>
</evidence>
<proteinExistence type="predicted"/>
<feature type="chain" id="PRO_5002794020" evidence="3">
    <location>
        <begin position="27"/>
        <end position="308"/>
    </location>
</feature>
<keyword evidence="2 5" id="KW-0808">Transferase</keyword>
<dbReference type="GO" id="GO:0005829">
    <property type="term" value="C:cytosol"/>
    <property type="evidence" value="ECO:0007669"/>
    <property type="project" value="TreeGrafter"/>
</dbReference>
<dbReference type="RefSeq" id="WP_012486252.1">
    <property type="nucleotide sequence ID" value="NC_010995.1"/>
</dbReference>
<accession>B3PJG7</accession>
<gene>
    <name evidence="5" type="ordered locus">CJA_0572</name>
</gene>
<dbReference type="PANTHER" id="PTHR42679">
    <property type="entry name" value="S-METHYL-5'-THIOADENOSINE PHOSPHORYLASE"/>
    <property type="match status" value="1"/>
</dbReference>
<dbReference type="GO" id="GO:0019509">
    <property type="term" value="P:L-methionine salvage from methylthioadenosine"/>
    <property type="evidence" value="ECO:0007669"/>
    <property type="project" value="TreeGrafter"/>
</dbReference>
<dbReference type="OrthoDB" id="1523230at2"/>
<keyword evidence="1 5" id="KW-0328">Glycosyltransferase</keyword>
<keyword evidence="3" id="KW-0732">Signal</keyword>
<dbReference type="KEGG" id="cja:CJA_0572"/>
<dbReference type="EMBL" id="CP000934">
    <property type="protein sequence ID" value="ACE86194.1"/>
    <property type="molecule type" value="Genomic_DNA"/>
</dbReference>
<dbReference type="InterPro" id="IPR010044">
    <property type="entry name" value="MTAP"/>
</dbReference>
<dbReference type="GO" id="GO:0017061">
    <property type="term" value="F:S-methyl-5-thioadenosine phosphorylase activity"/>
    <property type="evidence" value="ECO:0007669"/>
    <property type="project" value="UniProtKB-EC"/>
</dbReference>
<dbReference type="EC" id="2.4.2.28" evidence="5"/>
<dbReference type="AlphaFoldDB" id="B3PJG7"/>
<organism evidence="5 6">
    <name type="scientific">Cellvibrio japonicus (strain Ueda107)</name>
    <name type="common">Pseudomonas fluorescens subsp. cellulosa</name>
    <dbReference type="NCBI Taxonomy" id="498211"/>
    <lineage>
        <taxon>Bacteria</taxon>
        <taxon>Pseudomonadati</taxon>
        <taxon>Pseudomonadota</taxon>
        <taxon>Gammaproteobacteria</taxon>
        <taxon>Cellvibrionales</taxon>
        <taxon>Cellvibrionaceae</taxon>
        <taxon>Cellvibrio</taxon>
    </lineage>
</organism>
<dbReference type="HOGENOM" id="CLU_902229_0_0_6"/>
<dbReference type="STRING" id="498211.CJA_0572"/>
<protein>
    <submittedName>
        <fullName evidence="5">Methylthioadenosine phosphorylase</fullName>
        <ecNumber evidence="5">2.4.2.28</ecNumber>
    </submittedName>
</protein>
<evidence type="ECO:0000259" key="4">
    <source>
        <dbReference type="Pfam" id="PF01048"/>
    </source>
</evidence>
<dbReference type="Proteomes" id="UP000001036">
    <property type="component" value="Chromosome"/>
</dbReference>
<reference evidence="5 6" key="1">
    <citation type="journal article" date="2008" name="J. Bacteriol.">
        <title>Insights into plant cell wall degradation from the genome sequence of the soil bacterium Cellvibrio japonicus.</title>
        <authorList>
            <person name="Deboy R.T."/>
            <person name="Mongodin E.F."/>
            <person name="Fouts D.E."/>
            <person name="Tailford L.E."/>
            <person name="Khouri H."/>
            <person name="Emerson J.B."/>
            <person name="Mohamoud Y."/>
            <person name="Watkins K."/>
            <person name="Henrissat B."/>
            <person name="Gilbert H.J."/>
            <person name="Nelson K.E."/>
        </authorList>
    </citation>
    <scope>NUCLEOTIDE SEQUENCE [LARGE SCALE GENOMIC DNA]</scope>
    <source>
        <strain evidence="5 6">Ueda107</strain>
    </source>
</reference>
<evidence type="ECO:0000256" key="3">
    <source>
        <dbReference type="SAM" id="SignalP"/>
    </source>
</evidence>
<evidence type="ECO:0000256" key="1">
    <source>
        <dbReference type="ARBA" id="ARBA00022676"/>
    </source>
</evidence>
<dbReference type="InterPro" id="IPR035994">
    <property type="entry name" value="Nucleoside_phosphorylase_sf"/>
</dbReference>
<dbReference type="eggNOG" id="COG0005">
    <property type="taxonomic scope" value="Bacteria"/>
</dbReference>
<sequence>MSLYRFKPVLVLWLCCFVFIPLAASAAVPADIPRARIAVIGGTFLNDIFFYRDVVKKEFTLETTLGTSPKIYYAEWDGIPFYYVHNHGDGQWQQTWVALYDLGVEEAIGGATAGAINPSMKVYDYIIPHDLIDMNIDRPLGFPKQVYRDPNAIPLPRLTPAMDTDLRQILLEQTRKAIKADKRYKSFKVHDKGVIVQARGGRFETVAEIKMFGQWGGDLVTMSVGTEIVYARQLGINYATVVVISNPAEGVGEWDFSLMKELYPVINPLSLDIVLNSLKPIAALHGKPRVADGLINHPEMTSQAQKDH</sequence>
<dbReference type="Gene3D" id="3.40.50.1580">
    <property type="entry name" value="Nucleoside phosphorylase domain"/>
    <property type="match status" value="1"/>
</dbReference>
<evidence type="ECO:0000313" key="5">
    <source>
        <dbReference type="EMBL" id="ACE86194.1"/>
    </source>
</evidence>
<dbReference type="PANTHER" id="PTHR42679:SF2">
    <property type="entry name" value="S-METHYL-5'-THIOADENOSINE PHOSPHORYLASE"/>
    <property type="match status" value="1"/>
</dbReference>
<dbReference type="InterPro" id="IPR000845">
    <property type="entry name" value="Nucleoside_phosphorylase_d"/>
</dbReference>
<dbReference type="Pfam" id="PF01048">
    <property type="entry name" value="PNP_UDP_1"/>
    <property type="match status" value="1"/>
</dbReference>
<keyword evidence="6" id="KW-1185">Reference proteome</keyword>
<feature type="signal peptide" evidence="3">
    <location>
        <begin position="1"/>
        <end position="26"/>
    </location>
</feature>
<evidence type="ECO:0000256" key="2">
    <source>
        <dbReference type="ARBA" id="ARBA00022679"/>
    </source>
</evidence>